<comment type="caution">
    <text evidence="1">The sequence shown here is derived from an EMBL/GenBank/DDBJ whole genome shotgun (WGS) entry which is preliminary data.</text>
</comment>
<dbReference type="EMBL" id="JANJQO010001888">
    <property type="protein sequence ID" value="KAJ2968844.1"/>
    <property type="molecule type" value="Genomic_DNA"/>
</dbReference>
<evidence type="ECO:0000313" key="2">
    <source>
        <dbReference type="Proteomes" id="UP001143910"/>
    </source>
</evidence>
<reference evidence="1" key="1">
    <citation type="submission" date="2022-08" db="EMBL/GenBank/DDBJ databases">
        <title>Genome Sequence of Lecanicillium fungicola.</title>
        <authorList>
            <person name="Buettner E."/>
        </authorList>
    </citation>
    <scope>NUCLEOTIDE SEQUENCE</scope>
    <source>
        <strain evidence="1">Babe33</strain>
    </source>
</reference>
<protein>
    <submittedName>
        <fullName evidence="1">Uncharacterized protein</fullName>
    </submittedName>
</protein>
<accession>A0ACC1MRG2</accession>
<name>A0ACC1MRG2_9HYPO</name>
<sequence>MQFWDTIQSFVAGVQNSRRSDEQPLISRDDAASMEAGSPATEGSSAQGHRDAAAMLLIKLGRSPDERVNVSPKDDARVLRRIDLALLPLMLTVYFLQALDKATLSYASIFGLIEDTKLIGDQFSWLGSIIFVAQLIMQLPLALALVKLPMGKFTGAMVLGWGITLTAMSWAKNFNQLMAARFFLGAFEASVGPSFVAITQMWWRRREQTMRIGSWYCMNGLTWVFGSLATYGLASITSSLRPYQIIFLTFGLVTVVVAGAMFLWMPDSPTEAKFLDDNDKLIAIERLRGNQMGVMSREWRQAHFYEALMDVKSWLWVAMIFCISVPSNGISTFGPLILNSFVSNPFDAILFNVPVGISHIIAVTLGAYVSMKWKLKGIVIILLCIPPIIGFGILLSFPHDDAHRGVLLAGYFCLSTFTGITPLIYSWSAQNTAGDTKRKSTSALVFIGSSAGNIIGPLLFTPDEAPSYSRGLRANIALFSAVIVLVLITSSYLKLLNKRHADRRVALGKKAVVFDSSLETAGEVGRMGTIEENWQRETRLHHGELGSSLDAAEGQPSEDEEETRHSNAFADLTDLENEDFIFVF</sequence>
<keyword evidence="2" id="KW-1185">Reference proteome</keyword>
<proteinExistence type="predicted"/>
<gene>
    <name evidence="1" type="ORF">NQ176_g8980</name>
</gene>
<organism evidence="1 2">
    <name type="scientific">Zarea fungicola</name>
    <dbReference type="NCBI Taxonomy" id="93591"/>
    <lineage>
        <taxon>Eukaryota</taxon>
        <taxon>Fungi</taxon>
        <taxon>Dikarya</taxon>
        <taxon>Ascomycota</taxon>
        <taxon>Pezizomycotina</taxon>
        <taxon>Sordariomycetes</taxon>
        <taxon>Hypocreomycetidae</taxon>
        <taxon>Hypocreales</taxon>
        <taxon>Cordycipitaceae</taxon>
        <taxon>Zarea</taxon>
    </lineage>
</organism>
<dbReference type="Proteomes" id="UP001143910">
    <property type="component" value="Unassembled WGS sequence"/>
</dbReference>
<evidence type="ECO:0000313" key="1">
    <source>
        <dbReference type="EMBL" id="KAJ2968844.1"/>
    </source>
</evidence>